<gene>
    <name evidence="7" type="ORF">D9R14_18030</name>
</gene>
<dbReference type="Pfam" id="PF01614">
    <property type="entry name" value="IclR_C"/>
    <property type="match status" value="1"/>
</dbReference>
<sequence>MEKTVVKAFELLETLAGMDKPTGITALAQELGLTKSNVFRLLNTMARRGYVRRHEDAGQYELTLKVWHLGMMVLSRLDVKKAAAAHIEDLMRTTTESVHLSILVGGEVTYIEKIESEQAVRAYSRVGDRPPAHCVATGKVLLAYLPEEALEKRLEQGLAKYTTRTITNARVLRKELEAIRKRGFSENRGEWRESVCGVAAPIRDWSGQVVAAVGISGPAERLKPDTLERFAPPVIACAETISRELGYLPSAPEPLPLPEPKKRAPRKAPAAKAATKAAAK</sequence>
<dbReference type="GO" id="GO:0003700">
    <property type="term" value="F:DNA-binding transcription factor activity"/>
    <property type="evidence" value="ECO:0007669"/>
    <property type="project" value="TreeGrafter"/>
</dbReference>
<evidence type="ECO:0000256" key="4">
    <source>
        <dbReference type="SAM" id="MobiDB-lite"/>
    </source>
</evidence>
<dbReference type="SMART" id="SM00346">
    <property type="entry name" value="HTH_ICLR"/>
    <property type="match status" value="1"/>
</dbReference>
<feature type="domain" description="HTH iclR-type" evidence="5">
    <location>
        <begin position="2"/>
        <end position="64"/>
    </location>
</feature>
<dbReference type="RefSeq" id="WP_121624737.1">
    <property type="nucleotide sequence ID" value="NZ_JACIIW010000005.1"/>
</dbReference>
<dbReference type="SUPFAM" id="SSF46785">
    <property type="entry name" value="Winged helix' DNA-binding domain"/>
    <property type="match status" value="1"/>
</dbReference>
<name>A0A3L7A6B3_9HYPH</name>
<dbReference type="Gene3D" id="3.30.450.40">
    <property type="match status" value="1"/>
</dbReference>
<protein>
    <submittedName>
        <fullName evidence="7">IclR family transcriptional regulator</fullName>
    </submittedName>
</protein>
<proteinExistence type="predicted"/>
<dbReference type="InterPro" id="IPR029016">
    <property type="entry name" value="GAF-like_dom_sf"/>
</dbReference>
<dbReference type="AlphaFoldDB" id="A0A3L7A6B3"/>
<evidence type="ECO:0000256" key="2">
    <source>
        <dbReference type="ARBA" id="ARBA00023125"/>
    </source>
</evidence>
<dbReference type="Pfam" id="PF09339">
    <property type="entry name" value="HTH_IclR"/>
    <property type="match status" value="1"/>
</dbReference>
<accession>A0A3L7A6B3</accession>
<dbReference type="InterPro" id="IPR036390">
    <property type="entry name" value="WH_DNA-bd_sf"/>
</dbReference>
<dbReference type="InterPro" id="IPR005471">
    <property type="entry name" value="Tscrpt_reg_IclR_N"/>
</dbReference>
<dbReference type="GO" id="GO:0003677">
    <property type="term" value="F:DNA binding"/>
    <property type="evidence" value="ECO:0007669"/>
    <property type="project" value="UniProtKB-KW"/>
</dbReference>
<evidence type="ECO:0000313" key="7">
    <source>
        <dbReference type="EMBL" id="RLP74902.1"/>
    </source>
</evidence>
<organism evidence="7 8">
    <name type="scientific">Xanthobacter tagetidis</name>
    <dbReference type="NCBI Taxonomy" id="60216"/>
    <lineage>
        <taxon>Bacteria</taxon>
        <taxon>Pseudomonadati</taxon>
        <taxon>Pseudomonadota</taxon>
        <taxon>Alphaproteobacteria</taxon>
        <taxon>Hyphomicrobiales</taxon>
        <taxon>Xanthobacteraceae</taxon>
        <taxon>Xanthobacter</taxon>
    </lineage>
</organism>
<dbReference type="GO" id="GO:0045892">
    <property type="term" value="P:negative regulation of DNA-templated transcription"/>
    <property type="evidence" value="ECO:0007669"/>
    <property type="project" value="TreeGrafter"/>
</dbReference>
<evidence type="ECO:0000259" key="6">
    <source>
        <dbReference type="PROSITE" id="PS51078"/>
    </source>
</evidence>
<dbReference type="FunFam" id="1.10.10.10:FF:000056">
    <property type="entry name" value="IclR family transcriptional regulator"/>
    <property type="match status" value="1"/>
</dbReference>
<reference evidence="7 8" key="1">
    <citation type="submission" date="2018-10" db="EMBL/GenBank/DDBJ databases">
        <title>Xanthobacter tagetidis genome sequencing and assembly.</title>
        <authorList>
            <person name="Maclea K.S."/>
            <person name="Goen A.E."/>
            <person name="Fatima S.A."/>
        </authorList>
    </citation>
    <scope>NUCLEOTIDE SEQUENCE [LARGE SCALE GENOMIC DNA]</scope>
    <source>
        <strain evidence="7 8">ATCC 700314</strain>
    </source>
</reference>
<keyword evidence="3" id="KW-0804">Transcription</keyword>
<evidence type="ECO:0000256" key="1">
    <source>
        <dbReference type="ARBA" id="ARBA00023015"/>
    </source>
</evidence>
<evidence type="ECO:0000313" key="8">
    <source>
        <dbReference type="Proteomes" id="UP000269692"/>
    </source>
</evidence>
<keyword evidence="1" id="KW-0805">Transcription regulation</keyword>
<dbReference type="PANTHER" id="PTHR30136">
    <property type="entry name" value="HELIX-TURN-HELIX TRANSCRIPTIONAL REGULATOR, ICLR FAMILY"/>
    <property type="match status" value="1"/>
</dbReference>
<keyword evidence="8" id="KW-1185">Reference proteome</keyword>
<feature type="compositionally biased region" description="Low complexity" evidence="4">
    <location>
        <begin position="267"/>
        <end position="280"/>
    </location>
</feature>
<dbReference type="PANTHER" id="PTHR30136:SF35">
    <property type="entry name" value="HTH-TYPE TRANSCRIPTIONAL REGULATOR RV1719"/>
    <property type="match status" value="1"/>
</dbReference>
<keyword evidence="2" id="KW-0238">DNA-binding</keyword>
<dbReference type="Gene3D" id="1.10.10.10">
    <property type="entry name" value="Winged helix-like DNA-binding domain superfamily/Winged helix DNA-binding domain"/>
    <property type="match status" value="1"/>
</dbReference>
<dbReference type="InterPro" id="IPR014757">
    <property type="entry name" value="Tscrpt_reg_IclR_C"/>
</dbReference>
<dbReference type="SUPFAM" id="SSF55781">
    <property type="entry name" value="GAF domain-like"/>
    <property type="match status" value="1"/>
</dbReference>
<comment type="caution">
    <text evidence="7">The sequence shown here is derived from an EMBL/GenBank/DDBJ whole genome shotgun (WGS) entry which is preliminary data.</text>
</comment>
<dbReference type="InterPro" id="IPR036388">
    <property type="entry name" value="WH-like_DNA-bd_sf"/>
</dbReference>
<dbReference type="PROSITE" id="PS51077">
    <property type="entry name" value="HTH_ICLR"/>
    <property type="match status" value="1"/>
</dbReference>
<dbReference type="Proteomes" id="UP000269692">
    <property type="component" value="Unassembled WGS sequence"/>
</dbReference>
<evidence type="ECO:0000256" key="3">
    <source>
        <dbReference type="ARBA" id="ARBA00023163"/>
    </source>
</evidence>
<dbReference type="InterPro" id="IPR050707">
    <property type="entry name" value="HTH_MetabolicPath_Reg"/>
</dbReference>
<dbReference type="EMBL" id="RCTF01000017">
    <property type="protein sequence ID" value="RLP74902.1"/>
    <property type="molecule type" value="Genomic_DNA"/>
</dbReference>
<dbReference type="PROSITE" id="PS51078">
    <property type="entry name" value="ICLR_ED"/>
    <property type="match status" value="1"/>
</dbReference>
<feature type="region of interest" description="Disordered" evidence="4">
    <location>
        <begin position="248"/>
        <end position="280"/>
    </location>
</feature>
<feature type="domain" description="IclR-ED" evidence="6">
    <location>
        <begin position="65"/>
        <end position="247"/>
    </location>
</feature>
<dbReference type="OrthoDB" id="8438735at2"/>
<evidence type="ECO:0000259" key="5">
    <source>
        <dbReference type="PROSITE" id="PS51077"/>
    </source>
</evidence>